<dbReference type="KEGG" id="fek:C1H87_09680"/>
<evidence type="ECO:0000313" key="5">
    <source>
        <dbReference type="Proteomes" id="UP000235826"/>
    </source>
</evidence>
<keyword evidence="2" id="KW-0812">Transmembrane</keyword>
<keyword evidence="2" id="KW-1133">Transmembrane helix</keyword>
<protein>
    <recommendedName>
        <fullName evidence="3">DUF6443 domain-containing protein</fullName>
    </recommendedName>
</protein>
<accession>A0A2K9PPI1</accession>
<dbReference type="RefSeq" id="WP_102755609.1">
    <property type="nucleotide sequence ID" value="NZ_CP025791.1"/>
</dbReference>
<organism evidence="4 5">
    <name type="scientific">Flavivirga eckloniae</name>
    <dbReference type="NCBI Taxonomy" id="1803846"/>
    <lineage>
        <taxon>Bacteria</taxon>
        <taxon>Pseudomonadati</taxon>
        <taxon>Bacteroidota</taxon>
        <taxon>Flavobacteriia</taxon>
        <taxon>Flavobacteriales</taxon>
        <taxon>Flavobacteriaceae</taxon>
        <taxon>Flavivirga</taxon>
    </lineage>
</organism>
<dbReference type="PANTHER" id="PTHR32305">
    <property type="match status" value="1"/>
</dbReference>
<gene>
    <name evidence="4" type="ORF">C1H87_09680</name>
</gene>
<evidence type="ECO:0000313" key="4">
    <source>
        <dbReference type="EMBL" id="AUP78954.1"/>
    </source>
</evidence>
<feature type="domain" description="DUF6443" evidence="3">
    <location>
        <begin position="734"/>
        <end position="877"/>
    </location>
</feature>
<evidence type="ECO:0000256" key="1">
    <source>
        <dbReference type="SAM" id="MobiDB-lite"/>
    </source>
</evidence>
<feature type="region of interest" description="Disordered" evidence="1">
    <location>
        <begin position="1930"/>
        <end position="2010"/>
    </location>
</feature>
<feature type="compositionally biased region" description="Low complexity" evidence="1">
    <location>
        <begin position="1947"/>
        <end position="1956"/>
    </location>
</feature>
<dbReference type="InterPro" id="IPR045619">
    <property type="entry name" value="DUF6443"/>
</dbReference>
<feature type="compositionally biased region" description="Low complexity" evidence="1">
    <location>
        <begin position="1930"/>
        <end position="1940"/>
    </location>
</feature>
<dbReference type="NCBIfam" id="TIGR03696">
    <property type="entry name" value="Rhs_assc_core"/>
    <property type="match status" value="1"/>
</dbReference>
<name>A0A2K9PPI1_9FLAO</name>
<evidence type="ECO:0000259" key="3">
    <source>
        <dbReference type="Pfam" id="PF20041"/>
    </source>
</evidence>
<feature type="transmembrane region" description="Helical" evidence="2">
    <location>
        <begin position="12"/>
        <end position="28"/>
    </location>
</feature>
<keyword evidence="5" id="KW-1185">Reference proteome</keyword>
<sequence>MHNNFQYKLSSLFYGMLFILLAGFKLYSQTTLFGPTSVNIGDVSTYNINGPASNVNWASSTYYTTLSSTPGSITVEWTGAGPGNTATIAAFATVSGQPELLSLVVTVNLPQPDTPSPPTIQSTNCGNTVLARGNPPEGVAWFWQTSPTGTSISYSGITLTVTSGTKYYLRARNTANIWSSGSSSVNYTVNTVPGIPSVPIVTNNCGNTVLTKGSSPSGITWYWQSSASGTSTSNSNTSLSRTSGTVYYLRARNNTTGCWSSSRTINYTVNIVPGIPSAPTVTNNCGNTVLTKGSSPSGITWYWQSSVSGTSTSNSSTSLSRTSGTVYYLRARNNTTGCWSSSRTINYTVNTVPGIPSAPTVTNNCGNTVLTKGSSPSGITWYWQSSASGTSTSNSSISLSRTSGTVYYLRARNNTTGCWSSSRTINYTVNTVPGIPSAPIVTNNCGNTVLTKGSSPSGITWYWQSSALGTSTSNSSTSLSRTSGTVYYLRARNNTTGCWSSSRTINYTVNTVPGIPSAPIVTNNCGNTVLTKGSSPSGITWYWQSSASGTSTSNSSISLSRTSGTVYYLRARNNTTGCWSSSRTINYTVNTVPGIPSAPTVTNNCGNTVLTKGSSPSGITWYWQSSASGTSTSNSSISLSRTSGTVYYLRARNNTSGCWSSSRTVNYTITQLSIWYADSDGDGFGDPSVTQSACTKPAGYVSNNTDQCPNVAGPHSGCSHIPTSLSSNENYVYTRVYQDRMDNASEIDEESDFTESVTYFDGLGRPMQSIGIKASPDKKDIVTHIDYDAFGRQDKEWLPYREVSGSVGSYRGDKSVATKQYYKDNYGDDFTDMILADINAYSQKELEDSPLSRVLKQAAPGKDWKLGGNNEIEFVYNTNDANEVRFYNVSLTPSSSGGIHTYTPTLLGGTTFYAANKLYKTITKDENHDGTLSKNHTTEEFKNKQGQVVLKRTYADIEGVSTAHDTYYVYDYYGNLSFVIPPKVDTSNGVSAIELLELCYQYTYDDRNRLVEKKIPGKDKEYIIYDKLDRPVLTQDANLRAQKQWLFTKYDIFGRVVYTGLHTNTDKITRPDMQSHFNSENNLDTELYETKVSSGTGYSGSYYTNSNFPNAAIDLYTINYYDNYYFNKDALILPDKAEEQTIINHNGTNNMLTKGLATGTRVKVLTTTQWITSVTGYDVKARPIYVASKNSYLGTTDIVSSKLDFAGKIDKTTSTHLKTGQIPITNVDVFEYDHEGRLLEQKQTINDLIQETIVDNTYDNLGLLKSKGVGGKSTNTVRLQDVDYTYNVRGWLKGINNTGGSNSAITLDANDAFGFQINYNTPSTGGTVLYNGNISQTLWKSTSVNNTSNPVANKYSYIYDALNRITNATDNTDNYNLSLIDYDKNGNIMHLKRKGHRNANATTFALMDDLTYTYNGGNKLLKVADAATVDEFGFKDDAVNTTVDSADDYTYDDNGNMTKDENKDIISISYNHLNLPTDIIFDRHDETAVHYVYDANGVKLRKWTVDEGDEPVITLYSGNYTYQGQLNSEVLKFFNHPEGYVEPKNENDLPQGFDYVYQYKDHLGNIRLSYKDSNNDGNITGSTTQIFFDGFESASGWDGTGHTWGWDVDEFDSNFKLQGNYAARLDPHSHWENVAHSNDWITINNSVTTDYIYSGWVYLENIPENQADIFLFMNEPGETSYYTLIDYQRTHTKGKWVYLEKRVSVPANITQLNLRIDNDYAGSVWFDDVSIRKVNDPMTVEILEENNYYPFGLKHKGYNDNVTNTNIARNWNYLGQEEQTELGLGWLTFRYRNYMPEIGRFFGVDPVSSEYMSISTYQFAHNNPIWKIELEGLEGITINKEDEGGDVITREPVKVRGDRLPNDVQIDAKGTMNAIMPIVTTLVLIDGPEPGPGDVTAGGVLASAGLGIAIGQTLADGWNIFANFYNSLNTEDTSSTQTESSTKESSAEAETSSETSKTAKERAETASGLEAALNQDEGIEKAQQSAKKQVKGEKQNRIQSKKKSEQRVDHQLKRIDLENLGDI</sequence>
<dbReference type="InterPro" id="IPR022385">
    <property type="entry name" value="Rhs_assc_core"/>
</dbReference>
<dbReference type="InterPro" id="IPR050708">
    <property type="entry name" value="T6SS_VgrG/RHS"/>
</dbReference>
<dbReference type="Gene3D" id="2.180.10.10">
    <property type="entry name" value="RHS repeat-associated core"/>
    <property type="match status" value="2"/>
</dbReference>
<reference evidence="4 5" key="1">
    <citation type="submission" date="2018-01" db="EMBL/GenBank/DDBJ databases">
        <title>Complete genome sequence of Flavivirga eckloniae ECD14 isolated from seaweed Ecklonia cava.</title>
        <authorList>
            <person name="Lee J.H."/>
            <person name="Baik K.S."/>
            <person name="Seong C.N."/>
        </authorList>
    </citation>
    <scope>NUCLEOTIDE SEQUENCE [LARGE SCALE GENOMIC DNA]</scope>
    <source>
        <strain evidence="4 5">ECD14</strain>
    </source>
</reference>
<dbReference type="PANTHER" id="PTHR32305:SF15">
    <property type="entry name" value="PROTEIN RHSA-RELATED"/>
    <property type="match status" value="1"/>
</dbReference>
<proteinExistence type="predicted"/>
<dbReference type="OrthoDB" id="2972467at2"/>
<feature type="compositionally biased region" description="Basic and acidic residues" evidence="1">
    <location>
        <begin position="1990"/>
        <end position="2010"/>
    </location>
</feature>
<dbReference type="EMBL" id="CP025791">
    <property type="protein sequence ID" value="AUP78954.1"/>
    <property type="molecule type" value="Genomic_DNA"/>
</dbReference>
<dbReference type="Pfam" id="PF20041">
    <property type="entry name" value="DUF6443"/>
    <property type="match status" value="1"/>
</dbReference>
<keyword evidence="2" id="KW-0472">Membrane</keyword>
<dbReference type="Proteomes" id="UP000235826">
    <property type="component" value="Chromosome"/>
</dbReference>
<evidence type="ECO:0000256" key="2">
    <source>
        <dbReference type="SAM" id="Phobius"/>
    </source>
</evidence>